<dbReference type="EMBL" id="LXQA010057438">
    <property type="protein sequence ID" value="MCI05073.1"/>
    <property type="molecule type" value="Genomic_DNA"/>
</dbReference>
<protein>
    <submittedName>
        <fullName evidence="1">Uncharacterized protein</fullName>
    </submittedName>
</protein>
<feature type="non-terminal residue" evidence="1">
    <location>
        <position position="1"/>
    </location>
</feature>
<dbReference type="AlphaFoldDB" id="A0A392NZ58"/>
<evidence type="ECO:0000313" key="2">
    <source>
        <dbReference type="Proteomes" id="UP000265520"/>
    </source>
</evidence>
<reference evidence="1 2" key="1">
    <citation type="journal article" date="2018" name="Front. Plant Sci.">
        <title>Red Clover (Trifolium pratense) and Zigzag Clover (T. medium) - A Picture of Genomic Similarities and Differences.</title>
        <authorList>
            <person name="Dluhosova J."/>
            <person name="Istvanek J."/>
            <person name="Nedelnik J."/>
            <person name="Repkova J."/>
        </authorList>
    </citation>
    <scope>NUCLEOTIDE SEQUENCE [LARGE SCALE GENOMIC DNA]</scope>
    <source>
        <strain evidence="2">cv. 10/8</strain>
        <tissue evidence="1">Leaf</tissue>
    </source>
</reference>
<accession>A0A392NZ58</accession>
<sequence length="82" mass="9397">RGDRIRCILTKIGSEMRVFHDLFTHFISIKDFTVRYDKTSPISSSGRVTGDAATTLDRFTRSHFVGWCLVVFETSQPDVLEQ</sequence>
<dbReference type="Proteomes" id="UP000265520">
    <property type="component" value="Unassembled WGS sequence"/>
</dbReference>
<keyword evidence="2" id="KW-1185">Reference proteome</keyword>
<organism evidence="1 2">
    <name type="scientific">Trifolium medium</name>
    <dbReference type="NCBI Taxonomy" id="97028"/>
    <lineage>
        <taxon>Eukaryota</taxon>
        <taxon>Viridiplantae</taxon>
        <taxon>Streptophyta</taxon>
        <taxon>Embryophyta</taxon>
        <taxon>Tracheophyta</taxon>
        <taxon>Spermatophyta</taxon>
        <taxon>Magnoliopsida</taxon>
        <taxon>eudicotyledons</taxon>
        <taxon>Gunneridae</taxon>
        <taxon>Pentapetalae</taxon>
        <taxon>rosids</taxon>
        <taxon>fabids</taxon>
        <taxon>Fabales</taxon>
        <taxon>Fabaceae</taxon>
        <taxon>Papilionoideae</taxon>
        <taxon>50 kb inversion clade</taxon>
        <taxon>NPAAA clade</taxon>
        <taxon>Hologalegina</taxon>
        <taxon>IRL clade</taxon>
        <taxon>Trifolieae</taxon>
        <taxon>Trifolium</taxon>
    </lineage>
</organism>
<name>A0A392NZ58_9FABA</name>
<comment type="caution">
    <text evidence="1">The sequence shown here is derived from an EMBL/GenBank/DDBJ whole genome shotgun (WGS) entry which is preliminary data.</text>
</comment>
<evidence type="ECO:0000313" key="1">
    <source>
        <dbReference type="EMBL" id="MCI05073.1"/>
    </source>
</evidence>
<proteinExistence type="predicted"/>